<evidence type="ECO:0000313" key="1">
    <source>
        <dbReference type="EMBL" id="GHE63721.1"/>
    </source>
</evidence>
<gene>
    <name evidence="1" type="ORF">GCM10011340_18890</name>
</gene>
<evidence type="ECO:0008006" key="3">
    <source>
        <dbReference type="Google" id="ProtNLM"/>
    </source>
</evidence>
<dbReference type="EMBL" id="BNAG01000002">
    <property type="protein sequence ID" value="GHE63721.1"/>
    <property type="molecule type" value="Genomic_DNA"/>
</dbReference>
<keyword evidence="2" id="KW-1185">Reference proteome</keyword>
<name>A0ABQ3I831_9BACT</name>
<protein>
    <recommendedName>
        <fullName evidence="3">Lantibiotic dehydratase N-terminal domain-containing protein</fullName>
    </recommendedName>
</protein>
<comment type="caution">
    <text evidence="1">The sequence shown here is derived from an EMBL/GenBank/DDBJ whole genome shotgun (WGS) entry which is preliminary data.</text>
</comment>
<evidence type="ECO:0000313" key="2">
    <source>
        <dbReference type="Proteomes" id="UP000658258"/>
    </source>
</evidence>
<dbReference type="RefSeq" id="WP_189629982.1">
    <property type="nucleotide sequence ID" value="NZ_BNAG01000002.1"/>
</dbReference>
<sequence>MSVEVNHMTIPKEVKKDAHVNYDAMFREAIEAIGEMAGENWTNYNPSDPGVTILEYLCYGLLDLGYKSSFPMKDLLTDKEEEVKTRNRFYTARQILFSNPLTSKDFRKVLVDRVEEIKNVWLEKSNTQHGFSGTYEVFFELSDSLKTEFLSVYNESLPGPKQQLRQEFQEQLLVIINGINAILHQHRNLGTIFYRPTLLAPLKAEVQGSFYLSKEADVEKTIAKIFFTLNNYSSRFIHFKTYGQLKKDGLSVGDIMEGPRLSNGFINDSDLQPRKSVIDTTTLKSQLVAVSGINSVFSFGVEMPNSENTTGKIKIPKLTSPFFDYTNAAQLLTDKESLFQIYHGEQRIFNVDQAKINAYYQSYTQRKAVSSYSFKEELGPQIPTGKFRNVEKFYSLQELFPSLYGLQTTRNLDGLSKERRGQIKQLKAYVMLFEQIIADHQSQLAHLGELLSFNSGVKVAKPLCNTYYAQGLYDSPGAELILKAFDVYKNRNSYLDQYPSTNWNEFKADPFNLYEDRLAKSKASEKVNIRRKNQMLSHVLARYGQQYNLESLLELNPRYGNYKLARVENISALLKNFALYGGNLSRSYFLPEHLKKRKRTSKLRAIRTDLFSGLEYKMGLLFQLNNYYKGIIDVVSRGLAENDPNLQTDEFFGPAPNTTPEEPLSIRFLQVSYYDEEILKLPNPTNKSPETLIASYLTALRKWVHETKGFVLIDNSLIVDNLQAEQWQILRNSQPVLLRRKGSKQSPQSVNLRQAQRVVEQYANDWSNDSLELNCHWQANENTESVSSGQSLFNGHVSLFLPKWVCRVAQPDFLQTFLTQIAKEGPLQLVYNLSLIDQPAMNELLGLKKTWLGGNYEIQQGKNMSEEAIEATRLLAQFILHQPIHLTQ</sequence>
<organism evidence="1 2">
    <name type="scientific">Roseivirga thermotolerans</name>
    <dbReference type="NCBI Taxonomy" id="1758176"/>
    <lineage>
        <taxon>Bacteria</taxon>
        <taxon>Pseudomonadati</taxon>
        <taxon>Bacteroidota</taxon>
        <taxon>Cytophagia</taxon>
        <taxon>Cytophagales</taxon>
        <taxon>Roseivirgaceae</taxon>
        <taxon>Roseivirga</taxon>
    </lineage>
</organism>
<proteinExistence type="predicted"/>
<accession>A0ABQ3I831</accession>
<reference evidence="2" key="1">
    <citation type="journal article" date="2019" name="Int. J. Syst. Evol. Microbiol.">
        <title>The Global Catalogue of Microorganisms (GCM) 10K type strain sequencing project: providing services to taxonomists for standard genome sequencing and annotation.</title>
        <authorList>
            <consortium name="The Broad Institute Genomics Platform"/>
            <consortium name="The Broad Institute Genome Sequencing Center for Infectious Disease"/>
            <person name="Wu L."/>
            <person name="Ma J."/>
        </authorList>
    </citation>
    <scope>NUCLEOTIDE SEQUENCE [LARGE SCALE GENOMIC DNA]</scope>
    <source>
        <strain evidence="2">CGMCC 1.15111</strain>
    </source>
</reference>
<dbReference type="Proteomes" id="UP000658258">
    <property type="component" value="Unassembled WGS sequence"/>
</dbReference>